<gene>
    <name evidence="2" type="ORF">SGFS_035000</name>
</gene>
<keyword evidence="3" id="KW-1185">Reference proteome</keyword>
<keyword evidence="1" id="KW-0472">Membrane</keyword>
<reference evidence="2 3" key="2">
    <citation type="journal article" date="2023" name="ChemBioChem">
        <title>Acyltransferase Domain Exchange between Two Independent Type I Polyketide Synthases in the Same Producer Strain of Macrolide Antibiotics.</title>
        <authorList>
            <person name="Kudo F."/>
            <person name="Kishikawa K."/>
            <person name="Tsuboi K."/>
            <person name="Kido T."/>
            <person name="Usui T."/>
            <person name="Hashimoto J."/>
            <person name="Shin-Ya K."/>
            <person name="Miyanaga A."/>
            <person name="Eguchi T."/>
        </authorList>
    </citation>
    <scope>NUCLEOTIDE SEQUENCE [LARGE SCALE GENOMIC DNA]</scope>
    <source>
        <strain evidence="2 3">A-8890</strain>
    </source>
</reference>
<sequence length="110" mass="11421">MTETINSSADLSPVCGTGADSGLVLFPPSYGATQSAIGAGGTGAVPVGRLGLWLGWFAATAVVGLLGLRRRTRCATAPEAGLLSRRCQSSSWRAWTTGAVEAPLRRFLWV</sequence>
<proteinExistence type="predicted"/>
<dbReference type="Proteomes" id="UP001321542">
    <property type="component" value="Chromosome"/>
</dbReference>
<name>A0ABN5VGX6_9ACTN</name>
<keyword evidence="1" id="KW-1133">Transmembrane helix</keyword>
<evidence type="ECO:0000256" key="1">
    <source>
        <dbReference type="SAM" id="Phobius"/>
    </source>
</evidence>
<protein>
    <submittedName>
        <fullName evidence="2">Uncharacterized protein</fullName>
    </submittedName>
</protein>
<keyword evidence="1" id="KW-0812">Transmembrane</keyword>
<accession>A0ABN5VGX6</accession>
<organism evidence="2 3">
    <name type="scientific">Streptomyces graminofaciens</name>
    <dbReference type="NCBI Taxonomy" id="68212"/>
    <lineage>
        <taxon>Bacteria</taxon>
        <taxon>Bacillati</taxon>
        <taxon>Actinomycetota</taxon>
        <taxon>Actinomycetes</taxon>
        <taxon>Kitasatosporales</taxon>
        <taxon>Streptomycetaceae</taxon>
        <taxon>Streptomyces</taxon>
    </lineage>
</organism>
<evidence type="ECO:0000313" key="3">
    <source>
        <dbReference type="Proteomes" id="UP001321542"/>
    </source>
</evidence>
<reference evidence="2 3" key="1">
    <citation type="journal article" date="2010" name="ChemBioChem">
        <title>Cloning and characterization of the biosynthetic gene cluster of 16-membered macrolide antibiotic FD-891: involvement of a dual functional cytochrome P450 monooxygenase catalyzing epoxidation and hydroxylation.</title>
        <authorList>
            <person name="Kudo F."/>
            <person name="Motegi A."/>
            <person name="Mizoue K."/>
            <person name="Eguchi T."/>
        </authorList>
    </citation>
    <scope>NUCLEOTIDE SEQUENCE [LARGE SCALE GENOMIC DNA]</scope>
    <source>
        <strain evidence="2 3">A-8890</strain>
    </source>
</reference>
<evidence type="ECO:0000313" key="2">
    <source>
        <dbReference type="EMBL" id="BBC32206.1"/>
    </source>
</evidence>
<feature type="transmembrane region" description="Helical" evidence="1">
    <location>
        <begin position="50"/>
        <end position="68"/>
    </location>
</feature>
<dbReference type="EMBL" id="AP018448">
    <property type="protein sequence ID" value="BBC32206.1"/>
    <property type="molecule type" value="Genomic_DNA"/>
</dbReference>